<evidence type="ECO:0000259" key="11">
    <source>
        <dbReference type="Pfam" id="PF14360"/>
    </source>
</evidence>
<keyword evidence="6 10" id="KW-1133">Transmembrane helix</keyword>
<accession>A0A8S1ITT7</accession>
<feature type="transmembrane region" description="Helical" evidence="10">
    <location>
        <begin position="144"/>
        <end position="166"/>
    </location>
</feature>
<evidence type="ECO:0000256" key="8">
    <source>
        <dbReference type="ARBA" id="ARBA00023136"/>
    </source>
</evidence>
<evidence type="ECO:0000256" key="2">
    <source>
        <dbReference type="ARBA" id="ARBA00005441"/>
    </source>
</evidence>
<evidence type="ECO:0000256" key="5">
    <source>
        <dbReference type="ARBA" id="ARBA00022919"/>
    </source>
</evidence>
<sequence>MFEEREASTWKWDTRRAASVIQLQPDSWAQAAETGQPHYAEFLQELWRRVKMEFVVEWPMLRKRWKIILFGGIFQYVHGIFTLLELHLHQAQKKPLGDAGFYALPELGRKNAWVSETLFGIMFGSFLVWTFTPFVVARKRFYTVVLFSRILMVLVACQSLRIVSFLSTQLPAPNYHCRLGPDGQKITPDWPDHWWGNLIVNPKMQATHGCGDLIFSSHTTFILVGVLTYTEYGGLFFVKVLAWMLGAVLSMLIIASRKHYTVDVVVAWYTVPLVFHFLHRRWTTKRDMAEDGSQDEGLELQSAASEDSRDVLLEGNHGISSTALMPIRSKPTAYLPNRLGDQGSFSSGTGHLAKSRSGTDVVPDGDRYEDMEEGISRSASMGTAPTKRAS</sequence>
<gene>
    <name evidence="12" type="ORF">OSTQU699_LOCUS2678</name>
</gene>
<feature type="region of interest" description="Disordered" evidence="9">
    <location>
        <begin position="345"/>
        <end position="390"/>
    </location>
</feature>
<feature type="transmembrane region" description="Helical" evidence="10">
    <location>
        <begin position="117"/>
        <end position="137"/>
    </location>
</feature>
<dbReference type="PANTHER" id="PTHR21290">
    <property type="entry name" value="SPHINGOMYELIN SYNTHETASE"/>
    <property type="match status" value="1"/>
</dbReference>
<dbReference type="OrthoDB" id="422827at2759"/>
<keyword evidence="4 10" id="KW-0812">Transmembrane</keyword>
<dbReference type="GO" id="GO:0047493">
    <property type="term" value="F:ceramide cholinephosphotransferase activity"/>
    <property type="evidence" value="ECO:0007669"/>
    <property type="project" value="TreeGrafter"/>
</dbReference>
<dbReference type="AlphaFoldDB" id="A0A8S1ITT7"/>
<dbReference type="GO" id="GO:0046513">
    <property type="term" value="P:ceramide biosynthetic process"/>
    <property type="evidence" value="ECO:0007669"/>
    <property type="project" value="TreeGrafter"/>
</dbReference>
<dbReference type="GO" id="GO:0000139">
    <property type="term" value="C:Golgi membrane"/>
    <property type="evidence" value="ECO:0007669"/>
    <property type="project" value="TreeGrafter"/>
</dbReference>
<feature type="transmembrane region" description="Helical" evidence="10">
    <location>
        <begin position="260"/>
        <end position="278"/>
    </location>
</feature>
<evidence type="ECO:0000256" key="6">
    <source>
        <dbReference type="ARBA" id="ARBA00022989"/>
    </source>
</evidence>
<dbReference type="EMBL" id="CAJHUC010000640">
    <property type="protein sequence ID" value="CAD7697317.1"/>
    <property type="molecule type" value="Genomic_DNA"/>
</dbReference>
<dbReference type="Pfam" id="PF14360">
    <property type="entry name" value="PAP2_C"/>
    <property type="match status" value="1"/>
</dbReference>
<keyword evidence="8 10" id="KW-0472">Membrane</keyword>
<organism evidence="12 13">
    <name type="scientific">Ostreobium quekettii</name>
    <dbReference type="NCBI Taxonomy" id="121088"/>
    <lineage>
        <taxon>Eukaryota</taxon>
        <taxon>Viridiplantae</taxon>
        <taxon>Chlorophyta</taxon>
        <taxon>core chlorophytes</taxon>
        <taxon>Ulvophyceae</taxon>
        <taxon>TCBD clade</taxon>
        <taxon>Bryopsidales</taxon>
        <taxon>Ostreobineae</taxon>
        <taxon>Ostreobiaceae</taxon>
        <taxon>Ostreobium</taxon>
    </lineage>
</organism>
<name>A0A8S1ITT7_9CHLO</name>
<feature type="transmembrane region" description="Helical" evidence="10">
    <location>
        <begin position="213"/>
        <end position="229"/>
    </location>
</feature>
<proteinExistence type="inferred from homology"/>
<keyword evidence="5" id="KW-0746">Sphingolipid metabolism</keyword>
<keyword evidence="3" id="KW-0808">Transferase</keyword>
<keyword evidence="7" id="KW-0443">Lipid metabolism</keyword>
<dbReference type="CDD" id="cd01610">
    <property type="entry name" value="PAP2_like"/>
    <property type="match status" value="1"/>
</dbReference>
<comment type="caution">
    <text evidence="12">The sequence shown here is derived from an EMBL/GenBank/DDBJ whole genome shotgun (WGS) entry which is preliminary data.</text>
</comment>
<dbReference type="InterPro" id="IPR045221">
    <property type="entry name" value="Sphingomyelin_synth-like"/>
</dbReference>
<reference evidence="12" key="1">
    <citation type="submission" date="2020-12" db="EMBL/GenBank/DDBJ databases">
        <authorList>
            <person name="Iha C."/>
        </authorList>
    </citation>
    <scope>NUCLEOTIDE SEQUENCE</scope>
</reference>
<evidence type="ECO:0000256" key="1">
    <source>
        <dbReference type="ARBA" id="ARBA00004141"/>
    </source>
</evidence>
<protein>
    <recommendedName>
        <fullName evidence="11">Sphingomyelin synthase-like domain-containing protein</fullName>
    </recommendedName>
</protein>
<keyword evidence="13" id="KW-1185">Reference proteome</keyword>
<evidence type="ECO:0000256" key="9">
    <source>
        <dbReference type="SAM" id="MobiDB-lite"/>
    </source>
</evidence>
<comment type="subcellular location">
    <subcellularLocation>
        <location evidence="1">Membrane</location>
        <topology evidence="1">Multi-pass membrane protein</topology>
    </subcellularLocation>
</comment>
<evidence type="ECO:0000256" key="10">
    <source>
        <dbReference type="SAM" id="Phobius"/>
    </source>
</evidence>
<evidence type="ECO:0000313" key="12">
    <source>
        <dbReference type="EMBL" id="CAD7697317.1"/>
    </source>
</evidence>
<feature type="transmembrane region" description="Helical" evidence="10">
    <location>
        <begin position="67"/>
        <end position="88"/>
    </location>
</feature>
<evidence type="ECO:0000256" key="4">
    <source>
        <dbReference type="ARBA" id="ARBA00022692"/>
    </source>
</evidence>
<dbReference type="GO" id="GO:0005789">
    <property type="term" value="C:endoplasmic reticulum membrane"/>
    <property type="evidence" value="ECO:0007669"/>
    <property type="project" value="TreeGrafter"/>
</dbReference>
<dbReference type="PANTHER" id="PTHR21290:SF62">
    <property type="entry name" value="PHOSPHATIDYLINOSITOL:CERAMIDE INOSITOLPHOSPHOTRANSFERASE 1-RELATED"/>
    <property type="match status" value="1"/>
</dbReference>
<evidence type="ECO:0000256" key="3">
    <source>
        <dbReference type="ARBA" id="ARBA00022679"/>
    </source>
</evidence>
<dbReference type="GO" id="GO:0045140">
    <property type="term" value="F:inositol phosphoceramide synthase activity"/>
    <property type="evidence" value="ECO:0007669"/>
    <property type="project" value="TreeGrafter"/>
</dbReference>
<feature type="transmembrane region" description="Helical" evidence="10">
    <location>
        <begin position="236"/>
        <end position="254"/>
    </location>
</feature>
<dbReference type="Proteomes" id="UP000708148">
    <property type="component" value="Unassembled WGS sequence"/>
</dbReference>
<evidence type="ECO:0000313" key="13">
    <source>
        <dbReference type="Proteomes" id="UP000708148"/>
    </source>
</evidence>
<feature type="domain" description="Sphingomyelin synthase-like" evidence="11">
    <location>
        <begin position="209"/>
        <end position="279"/>
    </location>
</feature>
<comment type="similarity">
    <text evidence="2">Belongs to the sphingomyelin synthase family.</text>
</comment>
<dbReference type="GO" id="GO:0005886">
    <property type="term" value="C:plasma membrane"/>
    <property type="evidence" value="ECO:0007669"/>
    <property type="project" value="TreeGrafter"/>
</dbReference>
<evidence type="ECO:0000256" key="7">
    <source>
        <dbReference type="ARBA" id="ARBA00023098"/>
    </source>
</evidence>
<dbReference type="GO" id="GO:0005802">
    <property type="term" value="C:trans-Golgi network"/>
    <property type="evidence" value="ECO:0007669"/>
    <property type="project" value="TreeGrafter"/>
</dbReference>
<dbReference type="GO" id="GO:0033188">
    <property type="term" value="F:sphingomyelin synthase activity"/>
    <property type="evidence" value="ECO:0007669"/>
    <property type="project" value="TreeGrafter"/>
</dbReference>
<dbReference type="InterPro" id="IPR025749">
    <property type="entry name" value="Sphingomyelin_synth-like_dom"/>
</dbReference>